<dbReference type="AlphaFoldDB" id="A0A1L8CSZ5"/>
<dbReference type="InterPro" id="IPR023753">
    <property type="entry name" value="FAD/NAD-binding_dom"/>
</dbReference>
<evidence type="ECO:0000256" key="11">
    <source>
        <dbReference type="ARBA" id="ARBA00023284"/>
    </source>
</evidence>
<gene>
    <name evidence="19" type="ORF">cpu_04590</name>
</gene>
<dbReference type="InterPro" id="IPR016156">
    <property type="entry name" value="FAD/NAD-linked_Rdtase_dimer_sf"/>
</dbReference>
<sequence length="456" mass="48953">MYDVAILGGGPGGYVAAIRAAQLGLKVAVVEKEELGGTCLNRGCIPTKALVSVAERLHQLKTADIMGIEITGYNFDFEKVAIRKNQVVERLVKGIHYLFKKNKITLIKGTGKLTGKNEITVETADGVEKVEAKNIILATGSRPALIAALGYDGERVITSDEALNLIRLPESLVIIGGGVIGSEFATIFGEMGVKVTIVELLPSILSNTDKEVSRYLTSLFKKRGIGIKTKVAVKEVKKDEKVTVIMENGEEILTDMVLISIGRVLNTKNIGLEDVGVALGPKGEVLVDEYLRTNIENIYAIGDITNKMQLAHVASAQGIRVVENLVGEPKPMSYDVVPGCIFTLPEIAMVGLTTQEAEEKGLKIITGKFPFQASGKAVAMEETEGFIKIVADYDTHRILGGHIVGPHATDLIGELLLAVQKGLTLEEVAHTIHAHPSLPEAVMEAAEAALNRAIHI</sequence>
<dbReference type="InterPro" id="IPR001100">
    <property type="entry name" value="Pyr_nuc-diS_OxRdtase"/>
</dbReference>
<evidence type="ECO:0000256" key="2">
    <source>
        <dbReference type="ARBA" id="ARBA00007532"/>
    </source>
</evidence>
<evidence type="ECO:0000313" key="19">
    <source>
        <dbReference type="EMBL" id="GAV21949.1"/>
    </source>
</evidence>
<dbReference type="SUPFAM" id="SSF55424">
    <property type="entry name" value="FAD/NAD-linked reductases, dimerisation (C-terminal) domain"/>
    <property type="match status" value="1"/>
</dbReference>
<comment type="miscellaneous">
    <text evidence="16">The active site is a redox-active disulfide bond.</text>
</comment>
<organism evidence="19 20">
    <name type="scientific">Carboxydothermus pertinax</name>
    <dbReference type="NCBI Taxonomy" id="870242"/>
    <lineage>
        <taxon>Bacteria</taxon>
        <taxon>Bacillati</taxon>
        <taxon>Bacillota</taxon>
        <taxon>Clostridia</taxon>
        <taxon>Thermoanaerobacterales</taxon>
        <taxon>Thermoanaerobacteraceae</taxon>
        <taxon>Carboxydothermus</taxon>
    </lineage>
</organism>
<keyword evidence="6 16" id="KW-0285">Flavoprotein</keyword>
<comment type="catalytic activity">
    <reaction evidence="12 16">
        <text>N(6)-[(R)-dihydrolipoyl]-L-lysyl-[protein] + NAD(+) = N(6)-[(R)-lipoyl]-L-lysyl-[protein] + NADH + H(+)</text>
        <dbReference type="Rhea" id="RHEA:15045"/>
        <dbReference type="Rhea" id="RHEA-COMP:10474"/>
        <dbReference type="Rhea" id="RHEA-COMP:10475"/>
        <dbReference type="ChEBI" id="CHEBI:15378"/>
        <dbReference type="ChEBI" id="CHEBI:57540"/>
        <dbReference type="ChEBI" id="CHEBI:57945"/>
        <dbReference type="ChEBI" id="CHEBI:83099"/>
        <dbReference type="ChEBI" id="CHEBI:83100"/>
        <dbReference type="EC" id="1.8.1.4"/>
    </reaction>
</comment>
<dbReference type="RefSeq" id="WP_075858383.1">
    <property type="nucleotide sequence ID" value="NZ_BDJK01000006.1"/>
</dbReference>
<evidence type="ECO:0000256" key="7">
    <source>
        <dbReference type="ARBA" id="ARBA00022827"/>
    </source>
</evidence>
<feature type="binding site" evidence="14">
    <location>
        <begin position="176"/>
        <end position="183"/>
    </location>
    <ligand>
        <name>NAD(+)</name>
        <dbReference type="ChEBI" id="CHEBI:57540"/>
    </ligand>
</feature>
<dbReference type="FunFam" id="3.30.390.30:FF:000001">
    <property type="entry name" value="Dihydrolipoyl dehydrogenase"/>
    <property type="match status" value="1"/>
</dbReference>
<evidence type="ECO:0000256" key="5">
    <source>
        <dbReference type="ARBA" id="ARBA00022490"/>
    </source>
</evidence>
<accession>A0A1L8CSZ5</accession>
<keyword evidence="5" id="KW-0963">Cytoplasm</keyword>
<keyword evidence="14" id="KW-0547">Nucleotide-binding</keyword>
<name>A0A1L8CSZ5_9THEO</name>
<evidence type="ECO:0000256" key="9">
    <source>
        <dbReference type="ARBA" id="ARBA00023027"/>
    </source>
</evidence>
<feature type="binding site" evidence="14">
    <location>
        <position position="262"/>
    </location>
    <ligand>
        <name>NAD(+)</name>
        <dbReference type="ChEBI" id="CHEBI:57540"/>
    </ligand>
</feature>
<protein>
    <recommendedName>
        <fullName evidence="4 16">Dihydrolipoyl dehydrogenase</fullName>
        <ecNumber evidence="3 16">1.8.1.4</ecNumber>
    </recommendedName>
</protein>
<feature type="binding site" evidence="14">
    <location>
        <begin position="139"/>
        <end position="141"/>
    </location>
    <ligand>
        <name>FAD</name>
        <dbReference type="ChEBI" id="CHEBI:57692"/>
    </ligand>
</feature>
<evidence type="ECO:0000256" key="13">
    <source>
        <dbReference type="PIRSR" id="PIRSR000350-2"/>
    </source>
</evidence>
<evidence type="ECO:0000256" key="16">
    <source>
        <dbReference type="RuleBase" id="RU003692"/>
    </source>
</evidence>
<comment type="subcellular location">
    <subcellularLocation>
        <location evidence="1">Cytoplasm</location>
    </subcellularLocation>
</comment>
<feature type="disulfide bond" description="Redox-active" evidence="15">
    <location>
        <begin position="39"/>
        <end position="44"/>
    </location>
</feature>
<evidence type="ECO:0000256" key="3">
    <source>
        <dbReference type="ARBA" id="ARBA00012608"/>
    </source>
</evidence>
<feature type="domain" description="Pyridine nucleotide-disulphide oxidoreductase dimerisation" evidence="17">
    <location>
        <begin position="337"/>
        <end position="446"/>
    </location>
</feature>
<dbReference type="Proteomes" id="UP000187485">
    <property type="component" value="Unassembled WGS sequence"/>
</dbReference>
<dbReference type="GO" id="GO:0005737">
    <property type="term" value="C:cytoplasm"/>
    <property type="evidence" value="ECO:0007669"/>
    <property type="project" value="UniProtKB-SubCell"/>
</dbReference>
<dbReference type="SUPFAM" id="SSF51905">
    <property type="entry name" value="FAD/NAD(P)-binding domain"/>
    <property type="match status" value="1"/>
</dbReference>
<dbReference type="STRING" id="870242.cpu_04590"/>
<evidence type="ECO:0000256" key="10">
    <source>
        <dbReference type="ARBA" id="ARBA00023157"/>
    </source>
</evidence>
<dbReference type="InterPro" id="IPR050151">
    <property type="entry name" value="Class-I_Pyr_Nuc-Dis_Oxidored"/>
</dbReference>
<dbReference type="GO" id="GO:0004148">
    <property type="term" value="F:dihydrolipoyl dehydrogenase (NADH) activity"/>
    <property type="evidence" value="ECO:0007669"/>
    <property type="project" value="UniProtKB-EC"/>
</dbReference>
<comment type="similarity">
    <text evidence="2 16">Belongs to the class-I pyridine nucleotide-disulfide oxidoreductase family.</text>
</comment>
<keyword evidence="20" id="KW-1185">Reference proteome</keyword>
<evidence type="ECO:0000256" key="6">
    <source>
        <dbReference type="ARBA" id="ARBA00022630"/>
    </source>
</evidence>
<dbReference type="PIRSF" id="PIRSF000350">
    <property type="entry name" value="Mercury_reductase_MerA"/>
    <property type="match status" value="1"/>
</dbReference>
<dbReference type="GO" id="GO:0006103">
    <property type="term" value="P:2-oxoglutarate metabolic process"/>
    <property type="evidence" value="ECO:0007669"/>
    <property type="project" value="TreeGrafter"/>
</dbReference>
<keyword evidence="7 14" id="KW-0274">FAD</keyword>
<feature type="domain" description="FAD/NAD(P)-binding" evidence="18">
    <location>
        <begin position="2"/>
        <end position="318"/>
    </location>
</feature>
<dbReference type="PRINTS" id="PR00368">
    <property type="entry name" value="FADPNR"/>
</dbReference>
<keyword evidence="11 16" id="KW-0676">Redox-active center</keyword>
<dbReference type="PROSITE" id="PS00076">
    <property type="entry name" value="PYRIDINE_REDOX_1"/>
    <property type="match status" value="1"/>
</dbReference>
<dbReference type="Gene3D" id="3.30.390.30">
    <property type="match status" value="1"/>
</dbReference>
<proteinExistence type="inferred from homology"/>
<dbReference type="Pfam" id="PF02852">
    <property type="entry name" value="Pyr_redox_dim"/>
    <property type="match status" value="1"/>
</dbReference>
<dbReference type="GO" id="GO:0050660">
    <property type="term" value="F:flavin adenine dinucleotide binding"/>
    <property type="evidence" value="ECO:0007669"/>
    <property type="project" value="InterPro"/>
</dbReference>
<evidence type="ECO:0000256" key="4">
    <source>
        <dbReference type="ARBA" id="ARBA00016961"/>
    </source>
</evidence>
<dbReference type="InterPro" id="IPR036188">
    <property type="entry name" value="FAD/NAD-bd_sf"/>
</dbReference>
<feature type="binding site" evidence="14">
    <location>
        <position position="48"/>
    </location>
    <ligand>
        <name>FAD</name>
        <dbReference type="ChEBI" id="CHEBI:57692"/>
    </ligand>
</feature>
<dbReference type="OrthoDB" id="9807946at2"/>
<evidence type="ECO:0000259" key="17">
    <source>
        <dbReference type="Pfam" id="PF02852"/>
    </source>
</evidence>
<feature type="binding site" evidence="14">
    <location>
        <position position="199"/>
    </location>
    <ligand>
        <name>NAD(+)</name>
        <dbReference type="ChEBI" id="CHEBI:57540"/>
    </ligand>
</feature>
<feature type="active site" description="Proton acceptor" evidence="13">
    <location>
        <position position="435"/>
    </location>
</feature>
<comment type="caution">
    <text evidence="19">The sequence shown here is derived from an EMBL/GenBank/DDBJ whole genome shotgun (WGS) entry which is preliminary data.</text>
</comment>
<evidence type="ECO:0000256" key="12">
    <source>
        <dbReference type="ARBA" id="ARBA00049187"/>
    </source>
</evidence>
<keyword evidence="9 14" id="KW-0520">NAD</keyword>
<dbReference type="Pfam" id="PF07992">
    <property type="entry name" value="Pyr_redox_2"/>
    <property type="match status" value="1"/>
</dbReference>
<keyword evidence="8 16" id="KW-0560">Oxidoreductase</keyword>
<dbReference type="InterPro" id="IPR006258">
    <property type="entry name" value="Lipoamide_DH"/>
</dbReference>
<comment type="cofactor">
    <cofactor evidence="14 16">
        <name>FAD</name>
        <dbReference type="ChEBI" id="CHEBI:57692"/>
    </cofactor>
    <text evidence="14 16">Binds 1 FAD per subunit.</text>
</comment>
<dbReference type="PANTHER" id="PTHR22912:SF217">
    <property type="entry name" value="DIHYDROLIPOYL DEHYDROGENASE"/>
    <property type="match status" value="1"/>
</dbReference>
<dbReference type="InterPro" id="IPR012999">
    <property type="entry name" value="Pyr_OxRdtase_I_AS"/>
</dbReference>
<dbReference type="PANTHER" id="PTHR22912">
    <property type="entry name" value="DISULFIDE OXIDOREDUCTASE"/>
    <property type="match status" value="1"/>
</dbReference>
<feature type="binding site" evidence="14">
    <location>
        <position position="111"/>
    </location>
    <ligand>
        <name>FAD</name>
        <dbReference type="ChEBI" id="CHEBI:57692"/>
    </ligand>
</feature>
<evidence type="ECO:0000256" key="8">
    <source>
        <dbReference type="ARBA" id="ARBA00023002"/>
    </source>
</evidence>
<feature type="binding site" evidence="14">
    <location>
        <position position="303"/>
    </location>
    <ligand>
        <name>FAD</name>
        <dbReference type="ChEBI" id="CHEBI:57692"/>
    </ligand>
</feature>
<evidence type="ECO:0000256" key="15">
    <source>
        <dbReference type="PIRSR" id="PIRSR000350-4"/>
    </source>
</evidence>
<evidence type="ECO:0000256" key="14">
    <source>
        <dbReference type="PIRSR" id="PIRSR000350-3"/>
    </source>
</evidence>
<dbReference type="InterPro" id="IPR004099">
    <property type="entry name" value="Pyr_nucl-diS_OxRdtase_dimer"/>
</dbReference>
<keyword evidence="10" id="KW-1015">Disulfide bond</keyword>
<reference evidence="20" key="1">
    <citation type="submission" date="2016-12" db="EMBL/GenBank/DDBJ databases">
        <title>Draft Genome Sequences od Carboxydothermus pertinax and islandicus, Hydrogenogenic Carboxydotrophic Bacteria.</title>
        <authorList>
            <person name="Fukuyama Y."/>
            <person name="Ohmae K."/>
            <person name="Yoneda Y."/>
            <person name="Yoshida T."/>
            <person name="Sako Y."/>
        </authorList>
    </citation>
    <scope>NUCLEOTIDE SEQUENCE [LARGE SCALE GENOMIC DNA]</scope>
    <source>
        <strain evidence="20">Ug1</strain>
    </source>
</reference>
<dbReference type="EMBL" id="BDJK01000006">
    <property type="protein sequence ID" value="GAV21949.1"/>
    <property type="molecule type" value="Genomic_DNA"/>
</dbReference>
<evidence type="ECO:0000313" key="20">
    <source>
        <dbReference type="Proteomes" id="UP000187485"/>
    </source>
</evidence>
<dbReference type="NCBIfam" id="TIGR01350">
    <property type="entry name" value="lipoamide_DH"/>
    <property type="match status" value="1"/>
</dbReference>
<dbReference type="EC" id="1.8.1.4" evidence="3 16"/>
<evidence type="ECO:0000256" key="1">
    <source>
        <dbReference type="ARBA" id="ARBA00004496"/>
    </source>
</evidence>
<dbReference type="Gene3D" id="3.50.50.60">
    <property type="entry name" value="FAD/NAD(P)-binding domain"/>
    <property type="match status" value="2"/>
</dbReference>
<dbReference type="PRINTS" id="PR00411">
    <property type="entry name" value="PNDRDTASEI"/>
</dbReference>
<evidence type="ECO:0000259" key="18">
    <source>
        <dbReference type="Pfam" id="PF07992"/>
    </source>
</evidence>